<organism evidence="2 3">
    <name type="scientific">Acetobacteroides hydrogenigenes</name>
    <dbReference type="NCBI Taxonomy" id="979970"/>
    <lineage>
        <taxon>Bacteria</taxon>
        <taxon>Pseudomonadati</taxon>
        <taxon>Bacteroidota</taxon>
        <taxon>Bacteroidia</taxon>
        <taxon>Bacteroidales</taxon>
        <taxon>Rikenellaceae</taxon>
        <taxon>Acetobacteroides</taxon>
    </lineage>
</organism>
<sequence>MQEQDVDSIGQEAINEEGKTTVDEAIALIVNSNPELKAYWDNTIDEEYEGSYEENRQDLIDIITVVDYIIEKFRSDDTSDLSAIFANIEEAFQNPSTDAKELIVTGILEGLQNGCDMEQLDFRNGFDKWLGAKSKRAWDGLIYLHDSNDPYEVKAERIKTFID</sequence>
<protein>
    <recommendedName>
        <fullName evidence="1">DUF7674 domain-containing protein</fullName>
    </recommendedName>
</protein>
<keyword evidence="3" id="KW-1185">Reference proteome</keyword>
<feature type="domain" description="DUF7674" evidence="1">
    <location>
        <begin position="27"/>
        <end position="140"/>
    </location>
</feature>
<dbReference type="Proteomes" id="UP000294830">
    <property type="component" value="Unassembled WGS sequence"/>
</dbReference>
<comment type="caution">
    <text evidence="2">The sequence shown here is derived from an EMBL/GenBank/DDBJ whole genome shotgun (WGS) entry which is preliminary data.</text>
</comment>
<dbReference type="Pfam" id="PF24722">
    <property type="entry name" value="DUF7674"/>
    <property type="match status" value="1"/>
</dbReference>
<evidence type="ECO:0000259" key="1">
    <source>
        <dbReference type="Pfam" id="PF24722"/>
    </source>
</evidence>
<dbReference type="InterPro" id="IPR056091">
    <property type="entry name" value="DUF7674"/>
</dbReference>
<evidence type="ECO:0000313" key="2">
    <source>
        <dbReference type="EMBL" id="TCN73310.1"/>
    </source>
</evidence>
<accession>A0A4R2F7R1</accession>
<dbReference type="OrthoDB" id="1495590at2"/>
<dbReference type="RefSeq" id="WP_131838080.1">
    <property type="nucleotide sequence ID" value="NZ_SLWB01000001.1"/>
</dbReference>
<proteinExistence type="predicted"/>
<dbReference type="AlphaFoldDB" id="A0A4R2F7R1"/>
<gene>
    <name evidence="2" type="ORF">CLV25_101535</name>
</gene>
<reference evidence="2 3" key="1">
    <citation type="submission" date="2019-03" db="EMBL/GenBank/DDBJ databases">
        <title>Genomic Encyclopedia of Archaeal and Bacterial Type Strains, Phase II (KMG-II): from individual species to whole genera.</title>
        <authorList>
            <person name="Goeker M."/>
        </authorList>
    </citation>
    <scope>NUCLEOTIDE SEQUENCE [LARGE SCALE GENOMIC DNA]</scope>
    <source>
        <strain evidence="2 3">RL-C</strain>
    </source>
</reference>
<dbReference type="EMBL" id="SLWB01000001">
    <property type="protein sequence ID" value="TCN73310.1"/>
    <property type="molecule type" value="Genomic_DNA"/>
</dbReference>
<name>A0A4R2F7R1_9BACT</name>
<evidence type="ECO:0000313" key="3">
    <source>
        <dbReference type="Proteomes" id="UP000294830"/>
    </source>
</evidence>